<proteinExistence type="predicted"/>
<comment type="caution">
    <text evidence="1">The sequence shown here is derived from an EMBL/GenBank/DDBJ whole genome shotgun (WGS) entry which is preliminary data.</text>
</comment>
<sequence length="163" mass="18160">MRESNIEVSEILINDLCLQLTNFNKETEFVSPEEFGKAETKIIQTIESVAQMTGVSLVEIAKKLFKSEQNFSDKEMWYLSETITKAGIGNLDNVGTVLVFIIKALGGNLVDEKFVKETAFRFCRAFNYRGGGSGTGGHIIRAAETLYGFSPESLEKEFKGLKK</sequence>
<protein>
    <submittedName>
        <fullName evidence="1">Uncharacterized protein</fullName>
    </submittedName>
</protein>
<accession>A0A0G1MJ14</accession>
<organism evidence="1 2">
    <name type="scientific">Candidatus Uhrbacteria bacterium GW2011_GWF2_44_350</name>
    <dbReference type="NCBI Taxonomy" id="1619000"/>
    <lineage>
        <taxon>Bacteria</taxon>
        <taxon>Candidatus Uhriibacteriota</taxon>
    </lineage>
</organism>
<dbReference type="Proteomes" id="UP000034154">
    <property type="component" value="Unassembled WGS sequence"/>
</dbReference>
<reference evidence="1 2" key="1">
    <citation type="journal article" date="2015" name="Nature">
        <title>rRNA introns, odd ribosomes, and small enigmatic genomes across a large radiation of phyla.</title>
        <authorList>
            <person name="Brown C.T."/>
            <person name="Hug L.A."/>
            <person name="Thomas B.C."/>
            <person name="Sharon I."/>
            <person name="Castelle C.J."/>
            <person name="Singh A."/>
            <person name="Wilkins M.J."/>
            <person name="Williams K.H."/>
            <person name="Banfield J.F."/>
        </authorList>
    </citation>
    <scope>NUCLEOTIDE SEQUENCE [LARGE SCALE GENOMIC DNA]</scope>
</reference>
<evidence type="ECO:0000313" key="1">
    <source>
        <dbReference type="EMBL" id="KKT71989.1"/>
    </source>
</evidence>
<gene>
    <name evidence="1" type="ORF">UW63_C0003G0006</name>
</gene>
<dbReference type="EMBL" id="LCJB01000003">
    <property type="protein sequence ID" value="KKT71989.1"/>
    <property type="molecule type" value="Genomic_DNA"/>
</dbReference>
<dbReference type="AlphaFoldDB" id="A0A0G1MJ14"/>
<name>A0A0G1MJ14_9BACT</name>
<evidence type="ECO:0000313" key="2">
    <source>
        <dbReference type="Proteomes" id="UP000034154"/>
    </source>
</evidence>